<dbReference type="InterPro" id="IPR001387">
    <property type="entry name" value="Cro/C1-type_HTH"/>
</dbReference>
<dbReference type="SUPFAM" id="SSF47413">
    <property type="entry name" value="lambda repressor-like DNA-binding domains"/>
    <property type="match status" value="1"/>
</dbReference>
<dbReference type="STRING" id="112413.SAMN05421854_110135"/>
<dbReference type="InterPro" id="IPR010982">
    <property type="entry name" value="Lambda_DNA-bd_dom_sf"/>
</dbReference>
<evidence type="ECO:0000313" key="3">
    <source>
        <dbReference type="EMBL" id="SFQ29212.1"/>
    </source>
</evidence>
<evidence type="ECO:0000256" key="1">
    <source>
        <dbReference type="SAM" id="MobiDB-lite"/>
    </source>
</evidence>
<dbReference type="GO" id="GO:0003677">
    <property type="term" value="F:DNA binding"/>
    <property type="evidence" value="ECO:0007669"/>
    <property type="project" value="InterPro"/>
</dbReference>
<feature type="region of interest" description="Disordered" evidence="1">
    <location>
        <begin position="1"/>
        <end position="50"/>
    </location>
</feature>
<accession>A0A1I5XB58</accession>
<feature type="domain" description="HTH cro/C1-type" evidence="2">
    <location>
        <begin position="119"/>
        <end position="153"/>
    </location>
</feature>
<dbReference type="PROSITE" id="PS50943">
    <property type="entry name" value="HTH_CROC1"/>
    <property type="match status" value="1"/>
</dbReference>
<reference evidence="4" key="1">
    <citation type="submission" date="2016-10" db="EMBL/GenBank/DDBJ databases">
        <authorList>
            <person name="Varghese N."/>
            <person name="Submissions S."/>
        </authorList>
    </citation>
    <scope>NUCLEOTIDE SEQUENCE [LARGE SCALE GENOMIC DNA]</scope>
    <source>
        <strain evidence="4">DSM 44637</strain>
    </source>
</reference>
<dbReference type="AlphaFoldDB" id="A0A1I5XB58"/>
<name>A0A1I5XB58_9PSEU</name>
<proteinExistence type="predicted"/>
<gene>
    <name evidence="3" type="ORF">SAMN05421854_110135</name>
</gene>
<dbReference type="Gene3D" id="1.10.260.40">
    <property type="entry name" value="lambda repressor-like DNA-binding domains"/>
    <property type="match status" value="1"/>
</dbReference>
<sequence>MTAGERSRLPRATLPQHGFSAPGTLALHDPPSPGAGEAADPAPPRLAPIGADAATNTRCASAGGEDDAVSLLGHRPGTLAVLAEDAELYNLVLGDELRKRRTGRKWTRKNMLDQPGVEVALQTLTSYEQGTRQATVHRLVELCAAMDVLPQDLLASVQLRILGREPGRLRVRLPVLAASDDPGLAPMARWAAAMLRHPGHPLEVDLEPVAIEPMAELCGLGPADLVARLSALDPRPAREKATAPDVAARPRALPDHDTVSITARRLGSRAALWRTDDADSALEQVAVHIRGGLHFIALVRSDANSGSEEKATVVAVRSAEVLILGSTSFAAQLRSDLARPDCPARLRLTPLSGPATPLDGLAPPLPTATRNALAEAGFTTLAELSSVGETRWNGVPGLGAARAKALASVLRENRRRRADS</sequence>
<dbReference type="RefSeq" id="WP_244287356.1">
    <property type="nucleotide sequence ID" value="NZ_FOWC01000010.1"/>
</dbReference>
<organism evidence="3 4">
    <name type="scientific">Amycolatopsis rubida</name>
    <dbReference type="NCBI Taxonomy" id="112413"/>
    <lineage>
        <taxon>Bacteria</taxon>
        <taxon>Bacillati</taxon>
        <taxon>Actinomycetota</taxon>
        <taxon>Actinomycetes</taxon>
        <taxon>Pseudonocardiales</taxon>
        <taxon>Pseudonocardiaceae</taxon>
        <taxon>Amycolatopsis</taxon>
    </lineage>
</organism>
<evidence type="ECO:0000259" key="2">
    <source>
        <dbReference type="PROSITE" id="PS50943"/>
    </source>
</evidence>
<evidence type="ECO:0000313" key="4">
    <source>
        <dbReference type="Proteomes" id="UP000199137"/>
    </source>
</evidence>
<dbReference type="EMBL" id="FOWC01000010">
    <property type="protein sequence ID" value="SFQ29212.1"/>
    <property type="molecule type" value="Genomic_DNA"/>
</dbReference>
<protein>
    <recommendedName>
        <fullName evidence="2">HTH cro/C1-type domain-containing protein</fullName>
    </recommendedName>
</protein>
<dbReference type="Proteomes" id="UP000199137">
    <property type="component" value="Unassembled WGS sequence"/>
</dbReference>